<accession>A0ABQ2DA81</accession>
<evidence type="ECO:0000259" key="1">
    <source>
        <dbReference type="Pfam" id="PF00561"/>
    </source>
</evidence>
<name>A0ABQ2DA81_9DEIO</name>
<evidence type="ECO:0000313" key="2">
    <source>
        <dbReference type="EMBL" id="GGJ51444.1"/>
    </source>
</evidence>
<sequence length="320" mass="34880">MFIHGNASDSVYWEEVMAALPAGFRAIAPDLRGYGQTEDLLIDATRGVMDWVDDLLALLEALNIDRYHVVGHSLGGAVIWGLLAQDAPRILSVTLAAPGSPFGFGGTRDAEGNPTTPDFAGSGGGTVNPDFPARIARHDTSGEAGSPRDIINRFYWHPPFRSDREEALLEGLLREKTGPERYPGDFTASEHWPGMAPGVHGPINALSPKYVGNTVERLLAQTHKPPVLWVRGDSDQIVSDQSLFELGMLGLLGAVPGYPGQDAYPPQPMVSQTRHVLEKYGPYREVVFEGVGHTPYIEKPEAFMQEFTAHLERATQEVSL</sequence>
<dbReference type="InterPro" id="IPR000073">
    <property type="entry name" value="AB_hydrolase_1"/>
</dbReference>
<dbReference type="GO" id="GO:0016787">
    <property type="term" value="F:hydrolase activity"/>
    <property type="evidence" value="ECO:0007669"/>
    <property type="project" value="UniProtKB-KW"/>
</dbReference>
<gene>
    <name evidence="2" type="ORF">GCM10008938_41800</name>
</gene>
<reference evidence="3" key="1">
    <citation type="journal article" date="2019" name="Int. J. Syst. Evol. Microbiol.">
        <title>The Global Catalogue of Microorganisms (GCM) 10K type strain sequencing project: providing services to taxonomists for standard genome sequencing and annotation.</title>
        <authorList>
            <consortium name="The Broad Institute Genomics Platform"/>
            <consortium name="The Broad Institute Genome Sequencing Center for Infectious Disease"/>
            <person name="Wu L."/>
            <person name="Ma J."/>
        </authorList>
    </citation>
    <scope>NUCLEOTIDE SEQUENCE [LARGE SCALE GENOMIC DNA]</scope>
    <source>
        <strain evidence="3">JCM 14370</strain>
    </source>
</reference>
<protein>
    <submittedName>
        <fullName evidence="2">Alpha/beta hydrolase</fullName>
    </submittedName>
</protein>
<dbReference type="SUPFAM" id="SSF53474">
    <property type="entry name" value="alpha/beta-Hydrolases"/>
    <property type="match status" value="1"/>
</dbReference>
<dbReference type="EMBL" id="BMOD01000023">
    <property type="protein sequence ID" value="GGJ51444.1"/>
    <property type="molecule type" value="Genomic_DNA"/>
</dbReference>
<dbReference type="InterPro" id="IPR000639">
    <property type="entry name" value="Epox_hydrolase-like"/>
</dbReference>
<dbReference type="Proteomes" id="UP000632222">
    <property type="component" value="Unassembled WGS sequence"/>
</dbReference>
<evidence type="ECO:0000313" key="3">
    <source>
        <dbReference type="Proteomes" id="UP000632222"/>
    </source>
</evidence>
<dbReference type="PRINTS" id="PR00111">
    <property type="entry name" value="ABHYDROLASE"/>
</dbReference>
<dbReference type="Gene3D" id="3.40.50.1820">
    <property type="entry name" value="alpha/beta hydrolase"/>
    <property type="match status" value="1"/>
</dbReference>
<comment type="caution">
    <text evidence="2">The sequence shown here is derived from an EMBL/GenBank/DDBJ whole genome shotgun (WGS) entry which is preliminary data.</text>
</comment>
<keyword evidence="2" id="KW-0378">Hydrolase</keyword>
<dbReference type="PANTHER" id="PTHR43689:SF8">
    <property type="entry name" value="ALPHA_BETA-HYDROLASES SUPERFAMILY PROTEIN"/>
    <property type="match status" value="1"/>
</dbReference>
<keyword evidence="3" id="KW-1185">Reference proteome</keyword>
<dbReference type="InterPro" id="IPR029058">
    <property type="entry name" value="AB_hydrolase_fold"/>
</dbReference>
<organism evidence="2 3">
    <name type="scientific">Deinococcus roseus</name>
    <dbReference type="NCBI Taxonomy" id="392414"/>
    <lineage>
        <taxon>Bacteria</taxon>
        <taxon>Thermotogati</taxon>
        <taxon>Deinococcota</taxon>
        <taxon>Deinococci</taxon>
        <taxon>Deinococcales</taxon>
        <taxon>Deinococcaceae</taxon>
        <taxon>Deinococcus</taxon>
    </lineage>
</organism>
<proteinExistence type="predicted"/>
<dbReference type="PRINTS" id="PR00412">
    <property type="entry name" value="EPOXHYDRLASE"/>
</dbReference>
<dbReference type="PANTHER" id="PTHR43689">
    <property type="entry name" value="HYDROLASE"/>
    <property type="match status" value="1"/>
</dbReference>
<dbReference type="Pfam" id="PF00561">
    <property type="entry name" value="Abhydrolase_1"/>
    <property type="match status" value="1"/>
</dbReference>
<feature type="domain" description="AB hydrolase-1" evidence="1">
    <location>
        <begin position="2"/>
        <end position="242"/>
    </location>
</feature>